<organism evidence="2 3">
    <name type="scientific">Ricinus communis</name>
    <name type="common">Castor bean</name>
    <dbReference type="NCBI Taxonomy" id="3988"/>
    <lineage>
        <taxon>Eukaryota</taxon>
        <taxon>Viridiplantae</taxon>
        <taxon>Streptophyta</taxon>
        <taxon>Embryophyta</taxon>
        <taxon>Tracheophyta</taxon>
        <taxon>Spermatophyta</taxon>
        <taxon>Magnoliopsida</taxon>
        <taxon>eudicotyledons</taxon>
        <taxon>Gunneridae</taxon>
        <taxon>Pentapetalae</taxon>
        <taxon>rosids</taxon>
        <taxon>fabids</taxon>
        <taxon>Malpighiales</taxon>
        <taxon>Euphorbiaceae</taxon>
        <taxon>Acalyphoideae</taxon>
        <taxon>Acalypheae</taxon>
        <taxon>Ricinus</taxon>
    </lineage>
</organism>
<name>B9SWT9_RICCO</name>
<evidence type="ECO:0000256" key="1">
    <source>
        <dbReference type="SAM" id="Phobius"/>
    </source>
</evidence>
<accession>B9SWT9</accession>
<keyword evidence="1" id="KW-0472">Membrane</keyword>
<evidence type="ECO:0000313" key="3">
    <source>
        <dbReference type="Proteomes" id="UP000008311"/>
    </source>
</evidence>
<proteinExistence type="predicted"/>
<keyword evidence="1" id="KW-1133">Transmembrane helix</keyword>
<protein>
    <submittedName>
        <fullName evidence="2">Uncharacterized protein</fullName>
    </submittedName>
</protein>
<feature type="transmembrane region" description="Helical" evidence="1">
    <location>
        <begin position="6"/>
        <end position="28"/>
    </location>
</feature>
<evidence type="ECO:0000313" key="2">
    <source>
        <dbReference type="EMBL" id="EEF31928.1"/>
    </source>
</evidence>
<sequence length="167" mass="18397">MVHLVLLRMILVMMMMMMMKNIVVKLVYKSDKQFDASKEFNVNTKQDVIEKENVDVSHCKDDILKKKDYDGNDGNSMHQDCNVGDDKVDVGMCGSGVVGTSDDNAGIGTSDGTRDVGNELVADYANVSGTVNLNSSADIPVYSKRICVVAVSVEEMKIGDKDECFRR</sequence>
<reference evidence="3" key="1">
    <citation type="journal article" date="2010" name="Nat. Biotechnol.">
        <title>Draft genome sequence of the oilseed species Ricinus communis.</title>
        <authorList>
            <person name="Chan A.P."/>
            <person name="Crabtree J."/>
            <person name="Zhao Q."/>
            <person name="Lorenzi H."/>
            <person name="Orvis J."/>
            <person name="Puiu D."/>
            <person name="Melake-Berhan A."/>
            <person name="Jones K.M."/>
            <person name="Redman J."/>
            <person name="Chen G."/>
            <person name="Cahoon E.B."/>
            <person name="Gedil M."/>
            <person name="Stanke M."/>
            <person name="Haas B.J."/>
            <person name="Wortman J.R."/>
            <person name="Fraser-Liggett C.M."/>
            <person name="Ravel J."/>
            <person name="Rabinowicz P.D."/>
        </authorList>
    </citation>
    <scope>NUCLEOTIDE SEQUENCE [LARGE SCALE GENOMIC DNA]</scope>
    <source>
        <strain evidence="3">cv. Hale</strain>
    </source>
</reference>
<dbReference type="InParanoid" id="B9SWT9"/>
<keyword evidence="3" id="KW-1185">Reference proteome</keyword>
<dbReference type="Proteomes" id="UP000008311">
    <property type="component" value="Unassembled WGS sequence"/>
</dbReference>
<gene>
    <name evidence="2" type="ORF">RCOM_0011060</name>
</gene>
<keyword evidence="1" id="KW-0812">Transmembrane</keyword>
<dbReference type="AlphaFoldDB" id="B9SWT9"/>
<dbReference type="EMBL" id="EQ974211">
    <property type="protein sequence ID" value="EEF31928.1"/>
    <property type="molecule type" value="Genomic_DNA"/>
</dbReference>